<dbReference type="EMBL" id="JACHHZ010000001">
    <property type="protein sequence ID" value="MBB6091641.1"/>
    <property type="molecule type" value="Genomic_DNA"/>
</dbReference>
<protein>
    <recommendedName>
        <fullName evidence="4">IPT/TIG domain-containing protein</fullName>
    </recommendedName>
</protein>
<comment type="caution">
    <text evidence="2">The sequence shown here is derived from an EMBL/GenBank/DDBJ whole genome shotgun (WGS) entry which is preliminary data.</text>
</comment>
<keyword evidence="3" id="KW-1185">Reference proteome</keyword>
<evidence type="ECO:0000313" key="3">
    <source>
        <dbReference type="Proteomes" id="UP000588068"/>
    </source>
</evidence>
<proteinExistence type="predicted"/>
<accession>A0A841HEU9</accession>
<feature type="signal peptide" evidence="1">
    <location>
        <begin position="1"/>
        <end position="23"/>
    </location>
</feature>
<evidence type="ECO:0008006" key="4">
    <source>
        <dbReference type="Google" id="ProtNLM"/>
    </source>
</evidence>
<feature type="chain" id="PRO_5032615574" description="IPT/TIG domain-containing protein" evidence="1">
    <location>
        <begin position="24"/>
        <end position="353"/>
    </location>
</feature>
<gene>
    <name evidence="2" type="ORF">HNQ60_000487</name>
</gene>
<keyword evidence="1" id="KW-0732">Signal</keyword>
<name>A0A841HEU9_9GAMM</name>
<evidence type="ECO:0000313" key="2">
    <source>
        <dbReference type="EMBL" id="MBB6091641.1"/>
    </source>
</evidence>
<dbReference type="Proteomes" id="UP000588068">
    <property type="component" value="Unassembled WGS sequence"/>
</dbReference>
<sequence length="353" mass="37026">MKLHLQSLCALAVASVLATQAQGAPTVSQASGTFSNGNSVTITGSGFGTKSTAAPLVYDNFEGGSNGSKVMTNNAVVGKWEDGAGHDQPVYTTELAYAGSKSVRLSARSNGAYNLSVNQNGSFPVIYMDWWVRVNQLSGVSRNWKPWRIYGNADTMTANAVIMCNGSGLSVINESAEAGFWWEGGDFNNGQWQHYQVALRASSSGGAADGAVMQYINGRLISNHTGVVTRRGSAHWDQIRIGHYWAMDGVAECGANSGADLFLDNVYIDTSWARVELGNANTYSGSTKREIQVPTAWSASSVTVNVSTGTFASGSTAYLYVVDSSGAVNSNGIAVTIGAGSKAPSPPTNVTAN</sequence>
<dbReference type="RefSeq" id="WP_184329430.1">
    <property type="nucleotide sequence ID" value="NZ_JACHHZ010000001.1"/>
</dbReference>
<organism evidence="2 3">
    <name type="scientific">Povalibacter uvarum</name>
    <dbReference type="NCBI Taxonomy" id="732238"/>
    <lineage>
        <taxon>Bacteria</taxon>
        <taxon>Pseudomonadati</taxon>
        <taxon>Pseudomonadota</taxon>
        <taxon>Gammaproteobacteria</taxon>
        <taxon>Steroidobacterales</taxon>
        <taxon>Steroidobacteraceae</taxon>
        <taxon>Povalibacter</taxon>
    </lineage>
</organism>
<dbReference type="AlphaFoldDB" id="A0A841HEU9"/>
<evidence type="ECO:0000256" key="1">
    <source>
        <dbReference type="SAM" id="SignalP"/>
    </source>
</evidence>
<reference evidence="2 3" key="1">
    <citation type="submission" date="2020-08" db="EMBL/GenBank/DDBJ databases">
        <title>Genomic Encyclopedia of Type Strains, Phase IV (KMG-IV): sequencing the most valuable type-strain genomes for metagenomic binning, comparative biology and taxonomic classification.</title>
        <authorList>
            <person name="Goeker M."/>
        </authorList>
    </citation>
    <scope>NUCLEOTIDE SEQUENCE [LARGE SCALE GENOMIC DNA]</scope>
    <source>
        <strain evidence="2 3">DSM 26723</strain>
    </source>
</reference>